<name>A0ABY5Y1M7_9BACT</name>
<feature type="short sequence motif" description="'KMSKS' region" evidence="12">
    <location>
        <begin position="265"/>
        <end position="269"/>
    </location>
</feature>
<evidence type="ECO:0000256" key="3">
    <source>
        <dbReference type="ARBA" id="ARBA00011245"/>
    </source>
</evidence>
<accession>A0ABY5Y1M7</accession>
<dbReference type="NCBIfam" id="TIGR00435">
    <property type="entry name" value="cysS"/>
    <property type="match status" value="1"/>
</dbReference>
<dbReference type="Pfam" id="PF09190">
    <property type="entry name" value="DALR_2"/>
    <property type="match status" value="1"/>
</dbReference>
<feature type="binding site" evidence="12">
    <location>
        <position position="208"/>
    </location>
    <ligand>
        <name>Zn(2+)</name>
        <dbReference type="ChEBI" id="CHEBI:29105"/>
    </ligand>
</feature>
<dbReference type="Proteomes" id="UP001058120">
    <property type="component" value="Chromosome"/>
</dbReference>
<comment type="subunit">
    <text evidence="3 12">Monomer.</text>
</comment>
<dbReference type="PANTHER" id="PTHR10890">
    <property type="entry name" value="CYSTEINYL-TRNA SYNTHETASE"/>
    <property type="match status" value="1"/>
</dbReference>
<keyword evidence="4 12" id="KW-0963">Cytoplasm</keyword>
<feature type="domain" description="Cysteinyl-tRNA synthetase class Ia DALR" evidence="13">
    <location>
        <begin position="353"/>
        <end position="422"/>
    </location>
</feature>
<dbReference type="SUPFAM" id="SSF47323">
    <property type="entry name" value="Anticodon-binding domain of a subclass of class I aminoacyl-tRNA synthetases"/>
    <property type="match status" value="1"/>
</dbReference>
<protein>
    <recommendedName>
        <fullName evidence="12">Cysteine--tRNA ligase</fullName>
        <ecNumber evidence="12">6.1.1.16</ecNumber>
    </recommendedName>
    <alternativeName>
        <fullName evidence="12">Cysteinyl-tRNA synthetase</fullName>
        <shortName evidence="12">CysRS</shortName>
    </alternativeName>
</protein>
<dbReference type="InterPro" id="IPR009080">
    <property type="entry name" value="tRNAsynth_Ia_anticodon-bd"/>
</dbReference>
<keyword evidence="8 12" id="KW-0862">Zinc</keyword>
<feature type="binding site" evidence="12">
    <location>
        <position position="237"/>
    </location>
    <ligand>
        <name>Zn(2+)</name>
        <dbReference type="ChEBI" id="CHEBI:29105"/>
    </ligand>
</feature>
<evidence type="ECO:0000256" key="8">
    <source>
        <dbReference type="ARBA" id="ARBA00022833"/>
    </source>
</evidence>
<dbReference type="PANTHER" id="PTHR10890:SF3">
    <property type="entry name" value="CYSTEINE--TRNA LIGASE, CYTOPLASMIC"/>
    <property type="match status" value="1"/>
</dbReference>
<dbReference type="HAMAP" id="MF_00041">
    <property type="entry name" value="Cys_tRNA_synth"/>
    <property type="match status" value="1"/>
</dbReference>
<dbReference type="RefSeq" id="WP_334315501.1">
    <property type="nucleotide sequence ID" value="NZ_CP065938.1"/>
</dbReference>
<dbReference type="EMBL" id="CP065938">
    <property type="protein sequence ID" value="UWX05908.1"/>
    <property type="molecule type" value="Genomic_DNA"/>
</dbReference>
<dbReference type="CDD" id="cd00672">
    <property type="entry name" value="CysRS_core"/>
    <property type="match status" value="1"/>
</dbReference>
<keyword evidence="7 12" id="KW-0547">Nucleotide-binding</keyword>
<dbReference type="InterPro" id="IPR015803">
    <property type="entry name" value="Cys-tRNA-ligase"/>
</dbReference>
<comment type="cofactor">
    <cofactor evidence="12">
        <name>Zn(2+)</name>
        <dbReference type="ChEBI" id="CHEBI:29105"/>
    </cofactor>
    <text evidence="12">Binds 1 zinc ion per subunit.</text>
</comment>
<dbReference type="Gene3D" id="3.40.50.620">
    <property type="entry name" value="HUPs"/>
    <property type="match status" value="1"/>
</dbReference>
<feature type="binding site" evidence="12">
    <location>
        <position position="27"/>
    </location>
    <ligand>
        <name>Zn(2+)</name>
        <dbReference type="ChEBI" id="CHEBI:29105"/>
    </ligand>
</feature>
<feature type="binding site" evidence="12">
    <location>
        <position position="233"/>
    </location>
    <ligand>
        <name>Zn(2+)</name>
        <dbReference type="ChEBI" id="CHEBI:29105"/>
    </ligand>
</feature>
<evidence type="ECO:0000256" key="9">
    <source>
        <dbReference type="ARBA" id="ARBA00022840"/>
    </source>
</evidence>
<evidence type="ECO:0000313" key="14">
    <source>
        <dbReference type="EMBL" id="UWX05908.1"/>
    </source>
</evidence>
<evidence type="ECO:0000256" key="2">
    <source>
        <dbReference type="ARBA" id="ARBA00005594"/>
    </source>
</evidence>
<dbReference type="SMART" id="SM00840">
    <property type="entry name" value="DALR_2"/>
    <property type="match status" value="1"/>
</dbReference>
<dbReference type="InterPro" id="IPR015273">
    <property type="entry name" value="Cys-tRNA-synt_Ia_DALR"/>
</dbReference>
<evidence type="ECO:0000256" key="12">
    <source>
        <dbReference type="HAMAP-Rule" id="MF_00041"/>
    </source>
</evidence>
<evidence type="ECO:0000256" key="7">
    <source>
        <dbReference type="ARBA" id="ARBA00022741"/>
    </source>
</evidence>
<dbReference type="InterPro" id="IPR014729">
    <property type="entry name" value="Rossmann-like_a/b/a_fold"/>
</dbReference>
<dbReference type="EC" id="6.1.1.16" evidence="12"/>
<keyword evidence="15" id="KW-1185">Reference proteome</keyword>
<feature type="short sequence motif" description="'HIGH' region" evidence="12">
    <location>
        <begin position="29"/>
        <end position="39"/>
    </location>
</feature>
<evidence type="ECO:0000313" key="15">
    <source>
        <dbReference type="Proteomes" id="UP001058120"/>
    </source>
</evidence>
<dbReference type="SUPFAM" id="SSF52374">
    <property type="entry name" value="Nucleotidylyl transferase"/>
    <property type="match status" value="1"/>
</dbReference>
<comment type="catalytic activity">
    <reaction evidence="12">
        <text>tRNA(Cys) + L-cysteine + ATP = L-cysteinyl-tRNA(Cys) + AMP + diphosphate</text>
        <dbReference type="Rhea" id="RHEA:17773"/>
        <dbReference type="Rhea" id="RHEA-COMP:9661"/>
        <dbReference type="Rhea" id="RHEA-COMP:9679"/>
        <dbReference type="ChEBI" id="CHEBI:30616"/>
        <dbReference type="ChEBI" id="CHEBI:33019"/>
        <dbReference type="ChEBI" id="CHEBI:35235"/>
        <dbReference type="ChEBI" id="CHEBI:78442"/>
        <dbReference type="ChEBI" id="CHEBI:78517"/>
        <dbReference type="ChEBI" id="CHEBI:456215"/>
        <dbReference type="EC" id="6.1.1.16"/>
    </reaction>
</comment>
<proteinExistence type="inferred from homology"/>
<organism evidence="14 15">
    <name type="scientific">Taurinivorans muris</name>
    <dbReference type="NCBI Taxonomy" id="2787751"/>
    <lineage>
        <taxon>Bacteria</taxon>
        <taxon>Pseudomonadati</taxon>
        <taxon>Thermodesulfobacteriota</taxon>
        <taxon>Desulfovibrionia</taxon>
        <taxon>Desulfovibrionales</taxon>
        <taxon>Desulfovibrionaceae</taxon>
        <taxon>Taurinivorans</taxon>
    </lineage>
</organism>
<evidence type="ECO:0000256" key="1">
    <source>
        <dbReference type="ARBA" id="ARBA00004496"/>
    </source>
</evidence>
<evidence type="ECO:0000256" key="10">
    <source>
        <dbReference type="ARBA" id="ARBA00022917"/>
    </source>
</evidence>
<dbReference type="InterPro" id="IPR032678">
    <property type="entry name" value="tRNA-synt_1_cat_dom"/>
</dbReference>
<comment type="similarity">
    <text evidence="2 12">Belongs to the class-I aminoacyl-tRNA synthetase family.</text>
</comment>
<comment type="subcellular location">
    <subcellularLocation>
        <location evidence="1 12">Cytoplasm</location>
    </subcellularLocation>
</comment>
<evidence type="ECO:0000256" key="11">
    <source>
        <dbReference type="ARBA" id="ARBA00023146"/>
    </source>
</evidence>
<keyword evidence="10 12" id="KW-0648">Protein biosynthesis</keyword>
<gene>
    <name evidence="12" type="primary">cysS</name>
    <name evidence="14" type="ORF">JBF11_00840</name>
</gene>
<keyword evidence="9 12" id="KW-0067">ATP-binding</keyword>
<evidence type="ECO:0000256" key="4">
    <source>
        <dbReference type="ARBA" id="ARBA00022490"/>
    </source>
</evidence>
<reference evidence="14" key="1">
    <citation type="submission" date="2020-12" db="EMBL/GenBank/DDBJ databases">
        <title>Taurinivorans muris gen. nov., sp. nov., fundamental and realized metabolic niche of a ubiquitous sulfidogenic bacterium in the murine intestine.</title>
        <authorList>
            <person name="Ye H."/>
            <person name="Hanson B.T."/>
            <person name="Loy A."/>
        </authorList>
    </citation>
    <scope>NUCLEOTIDE SEQUENCE</scope>
    <source>
        <strain evidence="14">LT0009</strain>
    </source>
</reference>
<feature type="binding site" evidence="12">
    <location>
        <position position="268"/>
    </location>
    <ligand>
        <name>ATP</name>
        <dbReference type="ChEBI" id="CHEBI:30616"/>
    </ligand>
</feature>
<keyword evidence="5 12" id="KW-0436">Ligase</keyword>
<dbReference type="GO" id="GO:0004817">
    <property type="term" value="F:cysteine-tRNA ligase activity"/>
    <property type="evidence" value="ECO:0007669"/>
    <property type="project" value="UniProtKB-EC"/>
</dbReference>
<dbReference type="InterPro" id="IPR056411">
    <property type="entry name" value="CysS_C"/>
</dbReference>
<keyword evidence="6 12" id="KW-0479">Metal-binding</keyword>
<dbReference type="InterPro" id="IPR024909">
    <property type="entry name" value="Cys-tRNA/MSH_ligase"/>
</dbReference>
<dbReference type="Gene3D" id="1.20.120.1910">
    <property type="entry name" value="Cysteine-tRNA ligase, C-terminal anti-codon recognition domain"/>
    <property type="match status" value="1"/>
</dbReference>
<keyword evidence="11 12" id="KW-0030">Aminoacyl-tRNA synthetase</keyword>
<dbReference type="PRINTS" id="PR00983">
    <property type="entry name" value="TRNASYNTHCYS"/>
</dbReference>
<dbReference type="Pfam" id="PF23493">
    <property type="entry name" value="CysS_C"/>
    <property type="match status" value="1"/>
</dbReference>
<sequence length="488" mass="55584">MHIYNTMTKKKEKFVPQVAGRVGMYACGITAYDLCHIGHARSAVVFDVIARYLEFKGNQVTFVRNFTDVDDKIINRANQENVSSKEISERYIAAFHEDMDKLNVRRADMEPKATDYIGEMIELCEKLISKGHAYATPSGDVYFRVRSFKEYGKLSGRDVNDMRSGARIQPGEEKEDPLDFALWKAAKPNEPYWECPWGKGRPGWHIECSAMSEKNLKLPLDIHGGGQDLIFPHHENEIAQSEAALGGEFARFWVHNGFVQIDSEKMSKSLGNFKTIRDILEARHPEALRFFLLSKHYRSPLDFSFATMDDAEKGLVRVYECLAEVRSALQKDFNKKMAMPEEILKEFQELKQAFLDAMDDDFNTAAALGHVFGIVRLVNRVLEDKTLRGKDGTKAFLEQVSAEVNIWSQILGVFALEPADILLELRNLNAKRMNIDVQNVEDLLAQRLEAKKNKDFAKADSIRDTLTAMHVEVRDTQNGQVWAINYTG</sequence>
<evidence type="ECO:0000259" key="13">
    <source>
        <dbReference type="SMART" id="SM00840"/>
    </source>
</evidence>
<evidence type="ECO:0000256" key="5">
    <source>
        <dbReference type="ARBA" id="ARBA00022598"/>
    </source>
</evidence>
<dbReference type="Pfam" id="PF01406">
    <property type="entry name" value="tRNA-synt_1e"/>
    <property type="match status" value="1"/>
</dbReference>
<evidence type="ECO:0000256" key="6">
    <source>
        <dbReference type="ARBA" id="ARBA00022723"/>
    </source>
</evidence>